<sequence>MSCIYEMNGMRDELKKFKEHIVQLPPQIYARVRTWFLVHDLGYDSEKPRVLSIGSHHNRSGLKIQISPKVLQRDSSLGVDTEATCVNYANSKLVVTNKTLAKLVYGYKIHDNLPELSKLLFKLGGSSLCADVVDACVAIGWLEATHDILDDMVSAGHPMDLATYDSFCSTNNIHCLKKKIKTKSTSKPSSIIR</sequence>
<dbReference type="RefSeq" id="XP_019100810.1">
    <property type="nucleotide sequence ID" value="XM_019245265.1"/>
</dbReference>
<proteinExistence type="inferred from homology"/>
<gene>
    <name evidence="3" type="primary">LOC104789149</name>
</gene>
<dbReference type="GeneID" id="104789149"/>
<evidence type="ECO:0000313" key="2">
    <source>
        <dbReference type="Proteomes" id="UP000694864"/>
    </source>
</evidence>
<protein>
    <submittedName>
        <fullName evidence="3">Pentatricopeptide repeat-containing protein At4g17616-like</fullName>
    </submittedName>
</protein>
<dbReference type="PANTHER" id="PTHR46598">
    <property type="entry name" value="BNAC05G43320D PROTEIN"/>
    <property type="match status" value="1"/>
</dbReference>
<organism evidence="2 3">
    <name type="scientific">Camelina sativa</name>
    <name type="common">False flax</name>
    <name type="synonym">Myagrum sativum</name>
    <dbReference type="NCBI Taxonomy" id="90675"/>
    <lineage>
        <taxon>Eukaryota</taxon>
        <taxon>Viridiplantae</taxon>
        <taxon>Streptophyta</taxon>
        <taxon>Embryophyta</taxon>
        <taxon>Tracheophyta</taxon>
        <taxon>Spermatophyta</taxon>
        <taxon>Magnoliopsida</taxon>
        <taxon>eudicotyledons</taxon>
        <taxon>Gunneridae</taxon>
        <taxon>Pentapetalae</taxon>
        <taxon>rosids</taxon>
        <taxon>malvids</taxon>
        <taxon>Brassicales</taxon>
        <taxon>Brassicaceae</taxon>
        <taxon>Camelineae</taxon>
        <taxon>Camelina</taxon>
    </lineage>
</organism>
<comment type="similarity">
    <text evidence="1">Belongs to the PPR family. P subfamily.</text>
</comment>
<keyword evidence="2" id="KW-1185">Reference proteome</keyword>
<reference evidence="2" key="1">
    <citation type="journal article" date="2014" name="Nat. Commun.">
        <title>The emerging biofuel crop Camelina sativa retains a highly undifferentiated hexaploid genome structure.</title>
        <authorList>
            <person name="Kagale S."/>
            <person name="Koh C."/>
            <person name="Nixon J."/>
            <person name="Bollina V."/>
            <person name="Clarke W.E."/>
            <person name="Tuteja R."/>
            <person name="Spillane C."/>
            <person name="Robinson S.J."/>
            <person name="Links M.G."/>
            <person name="Clarke C."/>
            <person name="Higgins E.E."/>
            <person name="Huebert T."/>
            <person name="Sharpe A.G."/>
            <person name="Parkin I.A."/>
        </authorList>
    </citation>
    <scope>NUCLEOTIDE SEQUENCE [LARGE SCALE GENOMIC DNA]</scope>
    <source>
        <strain evidence="2">cv. DH55</strain>
    </source>
</reference>
<evidence type="ECO:0000313" key="3">
    <source>
        <dbReference type="RefSeq" id="XP_019100810.1"/>
    </source>
</evidence>
<dbReference type="Proteomes" id="UP000694864">
    <property type="component" value="Chromosome 5"/>
</dbReference>
<accession>A0ABM1RP72</accession>
<reference evidence="3" key="2">
    <citation type="submission" date="2025-08" db="UniProtKB">
        <authorList>
            <consortium name="RefSeq"/>
        </authorList>
    </citation>
    <scope>IDENTIFICATION</scope>
    <source>
        <tissue evidence="3">Leaf</tissue>
    </source>
</reference>
<dbReference type="PANTHER" id="PTHR46598:SF3">
    <property type="entry name" value="OS07G0495300 PROTEIN"/>
    <property type="match status" value="1"/>
</dbReference>
<evidence type="ECO:0000256" key="1">
    <source>
        <dbReference type="ARBA" id="ARBA00007626"/>
    </source>
</evidence>
<name>A0ABM1RP72_CAMSA</name>